<feature type="compositionally biased region" description="Polar residues" evidence="1">
    <location>
        <begin position="132"/>
        <end position="142"/>
    </location>
</feature>
<name>A0AAV2YKS2_9STRA</name>
<accession>A0AAV2YKS2</accession>
<dbReference type="EMBL" id="DAKRPA010000214">
    <property type="protein sequence ID" value="DAZ95192.1"/>
    <property type="molecule type" value="Genomic_DNA"/>
</dbReference>
<feature type="region of interest" description="Disordered" evidence="1">
    <location>
        <begin position="109"/>
        <end position="142"/>
    </location>
</feature>
<feature type="transmembrane region" description="Helical" evidence="2">
    <location>
        <begin position="44"/>
        <end position="68"/>
    </location>
</feature>
<evidence type="ECO:0000313" key="4">
    <source>
        <dbReference type="Proteomes" id="UP001146120"/>
    </source>
</evidence>
<keyword evidence="2" id="KW-0812">Transmembrane</keyword>
<keyword evidence="2" id="KW-0472">Membrane</keyword>
<sequence>MPYFFRFLRAKRLKANEVQAKIPMITGPRSKRSFELIPVRDPEIYPLLVCVLTGFGLLAVYNVHNFLLNPEIKVSKIRRETPVFTEEPDEVVPEVVAFTKHRPIMAALRPNSINTSEDFHDKSGPNGEDMIESSSSKSRLRQ</sequence>
<evidence type="ECO:0000256" key="2">
    <source>
        <dbReference type="SAM" id="Phobius"/>
    </source>
</evidence>
<reference evidence="3" key="1">
    <citation type="submission" date="2022-11" db="EMBL/GenBank/DDBJ databases">
        <authorList>
            <person name="Morgan W.R."/>
            <person name="Tartar A."/>
        </authorList>
    </citation>
    <scope>NUCLEOTIDE SEQUENCE</scope>
    <source>
        <strain evidence="3">ARSEF 373</strain>
    </source>
</reference>
<organism evidence="3 4">
    <name type="scientific">Lagenidium giganteum</name>
    <dbReference type="NCBI Taxonomy" id="4803"/>
    <lineage>
        <taxon>Eukaryota</taxon>
        <taxon>Sar</taxon>
        <taxon>Stramenopiles</taxon>
        <taxon>Oomycota</taxon>
        <taxon>Peronosporomycetes</taxon>
        <taxon>Pythiales</taxon>
        <taxon>Pythiaceae</taxon>
    </lineage>
</organism>
<keyword evidence="4" id="KW-1185">Reference proteome</keyword>
<comment type="caution">
    <text evidence="3">The sequence shown here is derived from an EMBL/GenBank/DDBJ whole genome shotgun (WGS) entry which is preliminary data.</text>
</comment>
<keyword evidence="2" id="KW-1133">Transmembrane helix</keyword>
<dbReference type="InterPro" id="IPR010530">
    <property type="entry name" value="B12D"/>
</dbReference>
<proteinExistence type="predicted"/>
<dbReference type="Proteomes" id="UP001146120">
    <property type="component" value="Unassembled WGS sequence"/>
</dbReference>
<dbReference type="AlphaFoldDB" id="A0AAV2YKS2"/>
<gene>
    <name evidence="3" type="ORF">N0F65_013037</name>
</gene>
<evidence type="ECO:0000313" key="3">
    <source>
        <dbReference type="EMBL" id="DAZ95192.1"/>
    </source>
</evidence>
<dbReference type="Pfam" id="PF06522">
    <property type="entry name" value="B12D"/>
    <property type="match status" value="1"/>
</dbReference>
<evidence type="ECO:0000256" key="1">
    <source>
        <dbReference type="SAM" id="MobiDB-lite"/>
    </source>
</evidence>
<protein>
    <submittedName>
        <fullName evidence="3">Uncharacterized protein</fullName>
    </submittedName>
</protein>
<reference evidence="3" key="2">
    <citation type="journal article" date="2023" name="Microbiol Resour">
        <title>Decontamination and Annotation of the Draft Genome Sequence of the Oomycete Lagenidium giganteum ARSEF 373.</title>
        <authorList>
            <person name="Morgan W.R."/>
            <person name="Tartar A."/>
        </authorList>
    </citation>
    <scope>NUCLEOTIDE SEQUENCE</scope>
    <source>
        <strain evidence="3">ARSEF 373</strain>
    </source>
</reference>